<protein>
    <submittedName>
        <fullName evidence="1">Uncharacterized protein</fullName>
    </submittedName>
</protein>
<name>A0A6G1C2N3_9ORYZ</name>
<dbReference type="EMBL" id="SPHZ02000010">
    <property type="protein sequence ID" value="KAF0894718.1"/>
    <property type="molecule type" value="Genomic_DNA"/>
</dbReference>
<reference evidence="1 2" key="1">
    <citation type="submission" date="2019-11" db="EMBL/GenBank/DDBJ databases">
        <title>Whole genome sequence of Oryza granulata.</title>
        <authorList>
            <person name="Li W."/>
        </authorList>
    </citation>
    <scope>NUCLEOTIDE SEQUENCE [LARGE SCALE GENOMIC DNA]</scope>
    <source>
        <strain evidence="2">cv. Menghai</strain>
        <tissue evidence="1">Leaf</tissue>
    </source>
</reference>
<accession>A0A6G1C2N3</accession>
<dbReference type="AlphaFoldDB" id="A0A6G1C2N3"/>
<dbReference type="Proteomes" id="UP000479710">
    <property type="component" value="Unassembled WGS sequence"/>
</dbReference>
<organism evidence="1 2">
    <name type="scientific">Oryza meyeriana var. granulata</name>
    <dbReference type="NCBI Taxonomy" id="110450"/>
    <lineage>
        <taxon>Eukaryota</taxon>
        <taxon>Viridiplantae</taxon>
        <taxon>Streptophyta</taxon>
        <taxon>Embryophyta</taxon>
        <taxon>Tracheophyta</taxon>
        <taxon>Spermatophyta</taxon>
        <taxon>Magnoliopsida</taxon>
        <taxon>Liliopsida</taxon>
        <taxon>Poales</taxon>
        <taxon>Poaceae</taxon>
        <taxon>BOP clade</taxon>
        <taxon>Oryzoideae</taxon>
        <taxon>Oryzeae</taxon>
        <taxon>Oryzinae</taxon>
        <taxon>Oryza</taxon>
        <taxon>Oryza meyeriana</taxon>
    </lineage>
</organism>
<keyword evidence="2" id="KW-1185">Reference proteome</keyword>
<proteinExistence type="predicted"/>
<evidence type="ECO:0000313" key="1">
    <source>
        <dbReference type="EMBL" id="KAF0894718.1"/>
    </source>
</evidence>
<sequence length="119" mass="11929">MAGARVAVEFGGLGGVPAGVKLAGASLGREEGSPSSGSLGAILGEEPRVFYEGPRGRLGRAAAARDVGVSARGAAGSWRSQAEKGWATGNAAACLLRRRLRPPVLGTMGGNNRGTEKKG</sequence>
<comment type="caution">
    <text evidence="1">The sequence shown here is derived from an EMBL/GenBank/DDBJ whole genome shotgun (WGS) entry which is preliminary data.</text>
</comment>
<evidence type="ECO:0000313" key="2">
    <source>
        <dbReference type="Proteomes" id="UP000479710"/>
    </source>
</evidence>
<gene>
    <name evidence="1" type="ORF">E2562_002006</name>
</gene>